<name>A0A9X1F2D2_9SPHN</name>
<dbReference type="Pfam" id="PF02265">
    <property type="entry name" value="S1-P1_nuclease"/>
    <property type="match status" value="1"/>
</dbReference>
<accession>A0A9X1F2D2</accession>
<evidence type="ECO:0000256" key="1">
    <source>
        <dbReference type="ARBA" id="ARBA00022723"/>
    </source>
</evidence>
<protein>
    <submittedName>
        <fullName evidence="3">S1/P1 nuclease</fullName>
    </submittedName>
</protein>
<dbReference type="GO" id="GO:0046872">
    <property type="term" value="F:metal ion binding"/>
    <property type="evidence" value="ECO:0007669"/>
    <property type="project" value="UniProtKB-KW"/>
</dbReference>
<evidence type="ECO:0000256" key="2">
    <source>
        <dbReference type="ARBA" id="ARBA00022801"/>
    </source>
</evidence>
<evidence type="ECO:0000313" key="3">
    <source>
        <dbReference type="EMBL" id="MBV7258223.1"/>
    </source>
</evidence>
<dbReference type="AlphaFoldDB" id="A0A9X1F2D2"/>
<dbReference type="CDD" id="cd11010">
    <property type="entry name" value="S1-P1_nuclease"/>
    <property type="match status" value="1"/>
</dbReference>
<proteinExistence type="predicted"/>
<dbReference type="GO" id="GO:0006308">
    <property type="term" value="P:DNA catabolic process"/>
    <property type="evidence" value="ECO:0007669"/>
    <property type="project" value="InterPro"/>
</dbReference>
<sequence>MGHRTIRERRHGVIWAALLAPVFALILALPAPAQAWGFYAHRTTADIAEVNVSPATRVKIDALMKSEALLGTPECDLATIQDASVWPDCVRRARWRWGYTAAWHYRTTPICEAYNPRANCSGGNCVTAQVERNHRILADESLPDHVRLEALAFMVHFAGDVHMPLHSGDKGDRGGNDRETDYGIVPSLNLHWIWDGPLAERAISDPADPVVRRYSPSERSDLGGGVAADWGRESWKIAREFVYPTAFDTEDVCGGELPKKTALSQEDIVQGVPIAKRRVQQAGVRIADLLESAFAPGPLPQEERR</sequence>
<dbReference type="EMBL" id="JAGSPC010000001">
    <property type="protein sequence ID" value="MBV7258223.1"/>
    <property type="molecule type" value="Genomic_DNA"/>
</dbReference>
<dbReference type="GO" id="GO:0016787">
    <property type="term" value="F:hydrolase activity"/>
    <property type="evidence" value="ECO:0007669"/>
    <property type="project" value="UniProtKB-KW"/>
</dbReference>
<dbReference type="PANTHER" id="PTHR33146:SF26">
    <property type="entry name" value="ENDONUCLEASE 4"/>
    <property type="match status" value="1"/>
</dbReference>
<dbReference type="PANTHER" id="PTHR33146">
    <property type="entry name" value="ENDONUCLEASE 4"/>
    <property type="match status" value="1"/>
</dbReference>
<evidence type="ECO:0000313" key="4">
    <source>
        <dbReference type="Proteomes" id="UP001138681"/>
    </source>
</evidence>
<dbReference type="Proteomes" id="UP001138681">
    <property type="component" value="Unassembled WGS sequence"/>
</dbReference>
<dbReference type="GO" id="GO:0003676">
    <property type="term" value="F:nucleic acid binding"/>
    <property type="evidence" value="ECO:0007669"/>
    <property type="project" value="InterPro"/>
</dbReference>
<dbReference type="RefSeq" id="WP_218403572.1">
    <property type="nucleotide sequence ID" value="NZ_JAGSPC010000001.1"/>
</dbReference>
<keyword evidence="2" id="KW-0378">Hydrolase</keyword>
<comment type="caution">
    <text evidence="3">The sequence shown here is derived from an EMBL/GenBank/DDBJ whole genome shotgun (WGS) entry which is preliminary data.</text>
</comment>
<keyword evidence="1" id="KW-0479">Metal-binding</keyword>
<keyword evidence="4" id="KW-1185">Reference proteome</keyword>
<dbReference type="GO" id="GO:0004519">
    <property type="term" value="F:endonuclease activity"/>
    <property type="evidence" value="ECO:0007669"/>
    <property type="project" value="InterPro"/>
</dbReference>
<dbReference type="InterPro" id="IPR003154">
    <property type="entry name" value="S1/P1nuclease"/>
</dbReference>
<organism evidence="3 4">
    <name type="scientific">Erythrobacter crassostreae</name>
    <dbReference type="NCBI Taxonomy" id="2828328"/>
    <lineage>
        <taxon>Bacteria</taxon>
        <taxon>Pseudomonadati</taxon>
        <taxon>Pseudomonadota</taxon>
        <taxon>Alphaproteobacteria</taxon>
        <taxon>Sphingomonadales</taxon>
        <taxon>Erythrobacteraceae</taxon>
        <taxon>Erythrobacter/Porphyrobacter group</taxon>
        <taxon>Erythrobacter</taxon>
    </lineage>
</organism>
<reference evidence="3" key="1">
    <citation type="submission" date="2021-04" db="EMBL/GenBank/DDBJ databases">
        <authorList>
            <person name="Pira H."/>
            <person name="Risdian C."/>
            <person name="Wink J."/>
        </authorList>
    </citation>
    <scope>NUCLEOTIDE SEQUENCE</scope>
    <source>
        <strain evidence="3">WH158</strain>
    </source>
</reference>
<gene>
    <name evidence="3" type="ORF">KCG46_01390</name>
</gene>